<evidence type="ECO:0000256" key="7">
    <source>
        <dbReference type="ARBA" id="ARBA00022989"/>
    </source>
</evidence>
<dbReference type="InterPro" id="IPR035965">
    <property type="entry name" value="PAS-like_dom_sf"/>
</dbReference>
<keyword evidence="4" id="KW-0145">Chemotaxis</keyword>
<dbReference type="PANTHER" id="PTHR43531">
    <property type="entry name" value="PROTEIN ICFG"/>
    <property type="match status" value="1"/>
</dbReference>
<dbReference type="GO" id="GO:0052131">
    <property type="term" value="P:positive aerotaxis"/>
    <property type="evidence" value="ECO:0007669"/>
    <property type="project" value="UniProtKB-ARBA"/>
</dbReference>
<dbReference type="PROSITE" id="PS50111">
    <property type="entry name" value="CHEMOTAXIS_TRANSDUC_2"/>
    <property type="match status" value="1"/>
</dbReference>
<keyword evidence="7 11" id="KW-1133">Transmembrane helix</keyword>
<keyword evidence="2" id="KW-1003">Cell membrane</keyword>
<name>A0A2S9K904_9BURK</name>
<dbReference type="InterPro" id="IPR004089">
    <property type="entry name" value="MCPsignal_dom"/>
</dbReference>
<dbReference type="PROSITE" id="PS50885">
    <property type="entry name" value="HAMP"/>
    <property type="match status" value="1"/>
</dbReference>
<dbReference type="Gene3D" id="3.30.450.20">
    <property type="entry name" value="PAS domain"/>
    <property type="match status" value="1"/>
</dbReference>
<dbReference type="SMART" id="SM00283">
    <property type="entry name" value="MA"/>
    <property type="match status" value="1"/>
</dbReference>
<evidence type="ECO:0000256" key="11">
    <source>
        <dbReference type="SAM" id="Phobius"/>
    </source>
</evidence>
<dbReference type="PANTHER" id="PTHR43531:SF7">
    <property type="entry name" value="AEROTAXIS RECEPTOR"/>
    <property type="match status" value="1"/>
</dbReference>
<dbReference type="SUPFAM" id="SSF58104">
    <property type="entry name" value="Methyl-accepting chemotaxis protein (MCP) signaling domain"/>
    <property type="match status" value="1"/>
</dbReference>
<evidence type="ECO:0000256" key="4">
    <source>
        <dbReference type="ARBA" id="ARBA00022500"/>
    </source>
</evidence>
<dbReference type="OrthoDB" id="9806477at2"/>
<dbReference type="EMBL" id="PVLQ01000008">
    <property type="protein sequence ID" value="PRD66918.1"/>
    <property type="molecule type" value="Genomic_DNA"/>
</dbReference>
<dbReference type="NCBIfam" id="TIGR00229">
    <property type="entry name" value="sensory_box"/>
    <property type="match status" value="1"/>
</dbReference>
<comment type="similarity">
    <text evidence="9">Belongs to the methyl-accepting chemotaxis (MCP) protein family.</text>
</comment>
<keyword evidence="8 11" id="KW-0472">Membrane</keyword>
<dbReference type="PROSITE" id="PS50112">
    <property type="entry name" value="PAS"/>
    <property type="match status" value="1"/>
</dbReference>
<dbReference type="AlphaFoldDB" id="A0A2S9K904"/>
<dbReference type="InterPro" id="IPR003660">
    <property type="entry name" value="HAMP_dom"/>
</dbReference>
<evidence type="ECO:0000259" key="13">
    <source>
        <dbReference type="PROSITE" id="PS50112"/>
    </source>
</evidence>
<keyword evidence="6 11" id="KW-0812">Transmembrane</keyword>
<dbReference type="FunFam" id="1.10.287.950:FF:000001">
    <property type="entry name" value="Methyl-accepting chemotaxis sensory transducer"/>
    <property type="match status" value="1"/>
</dbReference>
<dbReference type="Pfam" id="PF08447">
    <property type="entry name" value="PAS_3"/>
    <property type="match status" value="1"/>
</dbReference>
<reference evidence="15 16" key="1">
    <citation type="submission" date="2018-03" db="EMBL/GenBank/DDBJ databases">
        <title>Comparative genomics illustrates the genes involved in a hyperalkaliphilic mechanisms of Serpentinomonas isolated from highly-alkaline calcium-rich serpentinized springs.</title>
        <authorList>
            <person name="Suzuki S."/>
            <person name="Ishii S."/>
            <person name="Walworth N."/>
            <person name="Bird L."/>
            <person name="Kuenen J.G."/>
            <person name="Nealson K.H."/>
        </authorList>
    </citation>
    <scope>NUCLEOTIDE SEQUENCE [LARGE SCALE GENOMIC DNA]</scope>
    <source>
        <strain evidence="15 16">P1</strain>
    </source>
</reference>
<dbReference type="Gene3D" id="1.10.287.950">
    <property type="entry name" value="Methyl-accepting chemotaxis protein"/>
    <property type="match status" value="1"/>
</dbReference>
<protein>
    <recommendedName>
        <fullName evidence="17">Chemotaxis protein</fullName>
    </recommendedName>
</protein>
<dbReference type="PRINTS" id="PR00260">
    <property type="entry name" value="CHEMTRNSDUCR"/>
</dbReference>
<keyword evidence="3" id="KW-0488">Methylation</keyword>
<evidence type="ECO:0000256" key="6">
    <source>
        <dbReference type="ARBA" id="ARBA00022692"/>
    </source>
</evidence>
<accession>A0A2S9K904</accession>
<dbReference type="SUPFAM" id="SSF55785">
    <property type="entry name" value="PYP-like sensor domain (PAS domain)"/>
    <property type="match status" value="1"/>
</dbReference>
<gene>
    <name evidence="15" type="ORF">C6P64_01950</name>
</gene>
<dbReference type="InterPro" id="IPR051310">
    <property type="entry name" value="MCP_chemotaxis"/>
</dbReference>
<evidence type="ECO:0000256" key="9">
    <source>
        <dbReference type="ARBA" id="ARBA00029447"/>
    </source>
</evidence>
<evidence type="ECO:0000259" key="12">
    <source>
        <dbReference type="PROSITE" id="PS50111"/>
    </source>
</evidence>
<evidence type="ECO:0000256" key="10">
    <source>
        <dbReference type="PROSITE-ProRule" id="PRU00284"/>
    </source>
</evidence>
<evidence type="ECO:0000256" key="5">
    <source>
        <dbReference type="ARBA" id="ARBA00022519"/>
    </source>
</evidence>
<evidence type="ECO:0000256" key="1">
    <source>
        <dbReference type="ARBA" id="ARBA00004429"/>
    </source>
</evidence>
<dbReference type="InterPro" id="IPR001610">
    <property type="entry name" value="PAC"/>
</dbReference>
<evidence type="ECO:0000259" key="14">
    <source>
        <dbReference type="PROSITE" id="PS50885"/>
    </source>
</evidence>
<evidence type="ECO:0008006" key="17">
    <source>
        <dbReference type="Google" id="ProtNLM"/>
    </source>
</evidence>
<dbReference type="CDD" id="cd11386">
    <property type="entry name" value="MCP_signal"/>
    <property type="match status" value="1"/>
</dbReference>
<proteinExistence type="inferred from homology"/>
<dbReference type="CDD" id="cd00130">
    <property type="entry name" value="PAS"/>
    <property type="match status" value="1"/>
</dbReference>
<keyword evidence="10" id="KW-0807">Transducer</keyword>
<dbReference type="Pfam" id="PF00015">
    <property type="entry name" value="MCPsignal"/>
    <property type="match status" value="1"/>
</dbReference>
<dbReference type="InterPro" id="IPR000014">
    <property type="entry name" value="PAS"/>
</dbReference>
<keyword evidence="5" id="KW-0997">Cell inner membrane</keyword>
<dbReference type="GO" id="GO:0004888">
    <property type="term" value="F:transmembrane signaling receptor activity"/>
    <property type="evidence" value="ECO:0007669"/>
    <property type="project" value="InterPro"/>
</dbReference>
<evidence type="ECO:0000313" key="15">
    <source>
        <dbReference type="EMBL" id="PRD66918.1"/>
    </source>
</evidence>
<dbReference type="SMART" id="SM00086">
    <property type="entry name" value="PAC"/>
    <property type="match status" value="1"/>
</dbReference>
<dbReference type="FunFam" id="3.30.450.20:FF:000046">
    <property type="entry name" value="Aerotaxis sensor receptor"/>
    <property type="match status" value="1"/>
</dbReference>
<evidence type="ECO:0000256" key="8">
    <source>
        <dbReference type="ARBA" id="ARBA00023136"/>
    </source>
</evidence>
<dbReference type="GO" id="GO:0007165">
    <property type="term" value="P:signal transduction"/>
    <property type="evidence" value="ECO:0007669"/>
    <property type="project" value="UniProtKB-KW"/>
</dbReference>
<feature type="domain" description="PAS" evidence="13">
    <location>
        <begin position="23"/>
        <end position="60"/>
    </location>
</feature>
<keyword evidence="16" id="KW-1185">Reference proteome</keyword>
<dbReference type="Proteomes" id="UP000238589">
    <property type="component" value="Unassembled WGS sequence"/>
</dbReference>
<dbReference type="GO" id="GO:0005886">
    <property type="term" value="C:plasma membrane"/>
    <property type="evidence" value="ECO:0007669"/>
    <property type="project" value="UniProtKB-SubCell"/>
</dbReference>
<organism evidence="15 16">
    <name type="scientific">Malikia granosa</name>
    <dbReference type="NCBI Taxonomy" id="263067"/>
    <lineage>
        <taxon>Bacteria</taxon>
        <taxon>Pseudomonadati</taxon>
        <taxon>Pseudomonadota</taxon>
        <taxon>Betaproteobacteria</taxon>
        <taxon>Burkholderiales</taxon>
        <taxon>Comamonadaceae</taxon>
        <taxon>Malikia</taxon>
    </lineage>
</organism>
<dbReference type="InterPro" id="IPR004090">
    <property type="entry name" value="Chemotax_Me-accpt_rcpt"/>
</dbReference>
<comment type="subcellular location">
    <subcellularLocation>
        <location evidence="1">Cell inner membrane</location>
        <topology evidence="1">Multi-pass membrane protein</topology>
    </subcellularLocation>
</comment>
<evidence type="ECO:0000256" key="2">
    <source>
        <dbReference type="ARBA" id="ARBA00022475"/>
    </source>
</evidence>
<sequence>MSFNTAATHGEFDYDQGLTLMSVTDTQSYITYANEAFAEVSGYHDGELQGQPHKIVRHPDMPAAAFADMWTTLKQGMSWTALVKNRRKDGGHYWVRANAAPMVRDGQVAGYISVRTKPRREEIAAAEQLYGDFRAGRAGSRRFHRGLVVRTGLGSWRSLLQLISVAARIRLVLAFIALGQLGLLASLGLGTVPLATAAGVTLLLCGLADAWLQVQISRPLAKVAQHAQSVAAGNMVRSQHFNRIDDIGMIMRSVNQAGLNLRSLVADVEAQVEGVQGVSQQIRQAGNDLAARTEQSASGLEQTAASMEELTSTVVQNADGAREATQLAQGASQAAERGGAVVAQVVELMQRITSSSKKIADIIGLIDGIAFQTNILALNAAVEAARAGEQGRGFAVVASEVRSLAQRSADAAHEIKSLIEESVAEVNSGSSLVRQAGDTMNGLVREVQRVSQLIGEITTASNEQANGVSQVCVAVAELDRVTQENATMVQGSVDAAHVLMARAERLGDAVKVYKNRYA</sequence>
<evidence type="ECO:0000256" key="3">
    <source>
        <dbReference type="ARBA" id="ARBA00022481"/>
    </source>
</evidence>
<dbReference type="InterPro" id="IPR013655">
    <property type="entry name" value="PAS_fold_3"/>
</dbReference>
<feature type="domain" description="Methyl-accepting transducer" evidence="12">
    <location>
        <begin position="271"/>
        <end position="500"/>
    </location>
</feature>
<evidence type="ECO:0000313" key="16">
    <source>
        <dbReference type="Proteomes" id="UP000238589"/>
    </source>
</evidence>
<feature type="domain" description="HAMP" evidence="14">
    <location>
        <begin position="214"/>
        <end position="266"/>
    </location>
</feature>
<feature type="transmembrane region" description="Helical" evidence="11">
    <location>
        <begin position="167"/>
        <end position="188"/>
    </location>
</feature>
<comment type="caution">
    <text evidence="15">The sequence shown here is derived from an EMBL/GenBank/DDBJ whole genome shotgun (WGS) entry which is preliminary data.</text>
</comment>